<evidence type="ECO:0000313" key="1">
    <source>
        <dbReference type="EMBL" id="TFE44518.1"/>
    </source>
</evidence>
<organism evidence="1 2">
    <name type="scientific">Paraburkholderia dipogonis</name>
    <dbReference type="NCBI Taxonomy" id="1211383"/>
    <lineage>
        <taxon>Bacteria</taxon>
        <taxon>Pseudomonadati</taxon>
        <taxon>Pseudomonadota</taxon>
        <taxon>Betaproteobacteria</taxon>
        <taxon>Burkholderiales</taxon>
        <taxon>Burkholderiaceae</taxon>
        <taxon>Paraburkholderia</taxon>
    </lineage>
</organism>
<comment type="caution">
    <text evidence="1">The sequence shown here is derived from an EMBL/GenBank/DDBJ whole genome shotgun (WGS) entry which is preliminary data.</text>
</comment>
<evidence type="ECO:0000313" key="2">
    <source>
        <dbReference type="Proteomes" id="UP000297385"/>
    </source>
</evidence>
<dbReference type="GeneID" id="97306969"/>
<dbReference type="EMBL" id="SNVI01000001">
    <property type="protein sequence ID" value="TFE44518.1"/>
    <property type="molecule type" value="Genomic_DNA"/>
</dbReference>
<protein>
    <submittedName>
        <fullName evidence="1">DUF3331 domain-containing protein</fullName>
    </submittedName>
</protein>
<name>A0A4Y8N550_9BURK</name>
<sequence length="145" mass="15999">MRSAAMLVSRVDPWGQTIRLLSSGFRCPEADADTRPVPKRGTSYRFEAMLGTGHIPHLKVSLIERTTALTVTIAWRDPTSCFYGAQVWRVANAKVSGTCVLSGQRIRRGDRIFHPQRSKPAPVNARAMILESALNAIEPLQSSPI</sequence>
<dbReference type="InterPro" id="IPR021769">
    <property type="entry name" value="DUF3331"/>
</dbReference>
<proteinExistence type="predicted"/>
<gene>
    <name evidence="1" type="ORF">E2553_05460</name>
</gene>
<accession>A0A4Y8N550</accession>
<dbReference type="RefSeq" id="WP_134456343.1">
    <property type="nucleotide sequence ID" value="NZ_JBHMFL010000170.1"/>
</dbReference>
<dbReference type="AlphaFoldDB" id="A0A4Y8N550"/>
<dbReference type="Proteomes" id="UP000297385">
    <property type="component" value="Unassembled WGS sequence"/>
</dbReference>
<dbReference type="Pfam" id="PF11811">
    <property type="entry name" value="DUF3331"/>
    <property type="match status" value="1"/>
</dbReference>
<reference evidence="1 2" key="1">
    <citation type="submission" date="2019-03" db="EMBL/GenBank/DDBJ databases">
        <title>Complete Genome Sequence of Paraburkholderia dipogonis ICMP 19430T, a Nitrogen-fixing Symbiont of the South African Invasive Legume Dipogon lignosus in New Zealand.</title>
        <authorList>
            <person name="De Meyer S.E."/>
        </authorList>
    </citation>
    <scope>NUCLEOTIDE SEQUENCE [LARGE SCALE GENOMIC DNA]</scope>
    <source>
        <strain evidence="1 2">ICMP 19430</strain>
    </source>
</reference>